<evidence type="ECO:0000313" key="3">
    <source>
        <dbReference type="Proteomes" id="UP000235786"/>
    </source>
</evidence>
<dbReference type="PANTHER" id="PTHR24148">
    <property type="entry name" value="ANKYRIN REPEAT DOMAIN-CONTAINING PROTEIN 39 HOMOLOG-RELATED"/>
    <property type="match status" value="1"/>
</dbReference>
<dbReference type="InterPro" id="IPR052895">
    <property type="entry name" value="HetReg/Transcr_Mod"/>
</dbReference>
<proteinExistence type="predicted"/>
<gene>
    <name evidence="2" type="ORF">L207DRAFT_443038</name>
</gene>
<feature type="domain" description="Heterokaryon incompatibility" evidence="1">
    <location>
        <begin position="30"/>
        <end position="167"/>
    </location>
</feature>
<reference evidence="2 3" key="1">
    <citation type="submission" date="2016-04" db="EMBL/GenBank/DDBJ databases">
        <title>A degradative enzymes factory behind the ericoid mycorrhizal symbiosis.</title>
        <authorList>
            <consortium name="DOE Joint Genome Institute"/>
            <person name="Martino E."/>
            <person name="Morin E."/>
            <person name="Grelet G."/>
            <person name="Kuo A."/>
            <person name="Kohler A."/>
            <person name="Daghino S."/>
            <person name="Barry K."/>
            <person name="Choi C."/>
            <person name="Cichocki N."/>
            <person name="Clum A."/>
            <person name="Copeland A."/>
            <person name="Hainaut M."/>
            <person name="Haridas S."/>
            <person name="Labutti K."/>
            <person name="Lindquist E."/>
            <person name="Lipzen A."/>
            <person name="Khouja H.-R."/>
            <person name="Murat C."/>
            <person name="Ohm R."/>
            <person name="Olson A."/>
            <person name="Spatafora J."/>
            <person name="Veneault-Fourrey C."/>
            <person name="Henrissat B."/>
            <person name="Grigoriev I."/>
            <person name="Martin F."/>
            <person name="Perotto S."/>
        </authorList>
    </citation>
    <scope>NUCLEOTIDE SEQUENCE [LARGE SCALE GENOMIC DNA]</scope>
    <source>
        <strain evidence="2 3">F</strain>
    </source>
</reference>
<dbReference type="AlphaFoldDB" id="A0A2J6QXM1"/>
<dbReference type="Proteomes" id="UP000235786">
    <property type="component" value="Unassembled WGS sequence"/>
</dbReference>
<organism evidence="2 3">
    <name type="scientific">Hyaloscypha variabilis (strain UAMH 11265 / GT02V1 / F)</name>
    <name type="common">Meliniomyces variabilis</name>
    <dbReference type="NCBI Taxonomy" id="1149755"/>
    <lineage>
        <taxon>Eukaryota</taxon>
        <taxon>Fungi</taxon>
        <taxon>Dikarya</taxon>
        <taxon>Ascomycota</taxon>
        <taxon>Pezizomycotina</taxon>
        <taxon>Leotiomycetes</taxon>
        <taxon>Helotiales</taxon>
        <taxon>Hyaloscyphaceae</taxon>
        <taxon>Hyaloscypha</taxon>
        <taxon>Hyaloscypha variabilis</taxon>
    </lineage>
</organism>
<dbReference type="STRING" id="1149755.A0A2J6QXM1"/>
<evidence type="ECO:0000313" key="2">
    <source>
        <dbReference type="EMBL" id="PMD30991.1"/>
    </source>
</evidence>
<accession>A0A2J6QXM1</accession>
<sequence length="221" mass="25002">IRLLELLPGDDGDKLQCRLRLSHSLHEGGYEALSYVWGDSTNEMKAILVNDTILEITPNLEMALHCLRYKDKSRSLWIDAVCINQGDHTEKNHQVNLMSDIYSRADRVVVFLGSEDHCSEAFDYFDAISIAVDNGSPLPTSNSSELLLAFRRLLLKPWWSWVWVIQEFALASNNPILGCGRRWTTASTFITGFDALAKGSHFYDPLIERELQDVSAVSIKN</sequence>
<dbReference type="EMBL" id="KZ613964">
    <property type="protein sequence ID" value="PMD30991.1"/>
    <property type="molecule type" value="Genomic_DNA"/>
</dbReference>
<keyword evidence="3" id="KW-1185">Reference proteome</keyword>
<name>A0A2J6QXM1_HYAVF</name>
<dbReference type="OrthoDB" id="3600004at2759"/>
<dbReference type="PANTHER" id="PTHR24148:SF82">
    <property type="entry name" value="HETEROKARYON INCOMPATIBILITY DOMAIN-CONTAINING PROTEIN"/>
    <property type="match status" value="1"/>
</dbReference>
<dbReference type="Pfam" id="PF06985">
    <property type="entry name" value="HET"/>
    <property type="match status" value="1"/>
</dbReference>
<dbReference type="InterPro" id="IPR010730">
    <property type="entry name" value="HET"/>
</dbReference>
<feature type="non-terminal residue" evidence="2">
    <location>
        <position position="1"/>
    </location>
</feature>
<evidence type="ECO:0000259" key="1">
    <source>
        <dbReference type="Pfam" id="PF06985"/>
    </source>
</evidence>
<protein>
    <submittedName>
        <fullName evidence="2">HET-domain-containing protein</fullName>
    </submittedName>
</protein>